<evidence type="ECO:0000313" key="1">
    <source>
        <dbReference type="EMBL" id="MCI53933.1"/>
    </source>
</evidence>
<name>A0A392SYM3_9FABA</name>
<protein>
    <submittedName>
        <fullName evidence="1">Uncharacterized protein</fullName>
    </submittedName>
</protein>
<dbReference type="EMBL" id="LXQA010471352">
    <property type="protein sequence ID" value="MCI53933.1"/>
    <property type="molecule type" value="Genomic_DNA"/>
</dbReference>
<reference evidence="1 2" key="1">
    <citation type="journal article" date="2018" name="Front. Plant Sci.">
        <title>Red Clover (Trifolium pratense) and Zigzag Clover (T. medium) - A Picture of Genomic Similarities and Differences.</title>
        <authorList>
            <person name="Dluhosova J."/>
            <person name="Istvanek J."/>
            <person name="Nedelnik J."/>
            <person name="Repkova J."/>
        </authorList>
    </citation>
    <scope>NUCLEOTIDE SEQUENCE [LARGE SCALE GENOMIC DNA]</scope>
    <source>
        <strain evidence="2">cv. 10/8</strain>
        <tissue evidence="1">Leaf</tissue>
    </source>
</reference>
<keyword evidence="2" id="KW-1185">Reference proteome</keyword>
<evidence type="ECO:0000313" key="2">
    <source>
        <dbReference type="Proteomes" id="UP000265520"/>
    </source>
</evidence>
<feature type="non-terminal residue" evidence="1">
    <location>
        <position position="1"/>
    </location>
</feature>
<proteinExistence type="predicted"/>
<feature type="non-terminal residue" evidence="1">
    <location>
        <position position="58"/>
    </location>
</feature>
<sequence>VKARYDAIVTTLNTGETGSDVSNVSHVPVVDLADTRFDDDNMDAGVVHFAEVIPTEGV</sequence>
<dbReference type="AlphaFoldDB" id="A0A392SYM3"/>
<accession>A0A392SYM3</accession>
<organism evidence="1 2">
    <name type="scientific">Trifolium medium</name>
    <dbReference type="NCBI Taxonomy" id="97028"/>
    <lineage>
        <taxon>Eukaryota</taxon>
        <taxon>Viridiplantae</taxon>
        <taxon>Streptophyta</taxon>
        <taxon>Embryophyta</taxon>
        <taxon>Tracheophyta</taxon>
        <taxon>Spermatophyta</taxon>
        <taxon>Magnoliopsida</taxon>
        <taxon>eudicotyledons</taxon>
        <taxon>Gunneridae</taxon>
        <taxon>Pentapetalae</taxon>
        <taxon>rosids</taxon>
        <taxon>fabids</taxon>
        <taxon>Fabales</taxon>
        <taxon>Fabaceae</taxon>
        <taxon>Papilionoideae</taxon>
        <taxon>50 kb inversion clade</taxon>
        <taxon>NPAAA clade</taxon>
        <taxon>Hologalegina</taxon>
        <taxon>IRL clade</taxon>
        <taxon>Trifolieae</taxon>
        <taxon>Trifolium</taxon>
    </lineage>
</organism>
<dbReference type="Proteomes" id="UP000265520">
    <property type="component" value="Unassembled WGS sequence"/>
</dbReference>
<comment type="caution">
    <text evidence="1">The sequence shown here is derived from an EMBL/GenBank/DDBJ whole genome shotgun (WGS) entry which is preliminary data.</text>
</comment>